<protein>
    <recommendedName>
        <fullName evidence="3">SGNH hydrolase-type esterase domain-containing protein</fullName>
    </recommendedName>
</protein>
<reference evidence="4 5" key="1">
    <citation type="submission" date="2019-10" db="EMBL/GenBank/DDBJ databases">
        <title>Streptomyces smaragdinus sp. nov. and Streptomyces fabii sp. nov., isolated from the gut of fungus growing-termite Macrotermes natalensis.</title>
        <authorList>
            <person name="Schwitalla J."/>
            <person name="Benndorf R."/>
            <person name="Martin K."/>
            <person name="De Beer W."/>
            <person name="Kaster A.-K."/>
            <person name="Vollmers J."/>
            <person name="Poulsen M."/>
            <person name="Beemelmanns C."/>
        </authorList>
    </citation>
    <scope>NUCLEOTIDE SEQUENCE [LARGE SCALE GENOMIC DNA]</scope>
    <source>
        <strain evidence="4 5">RB5</strain>
    </source>
</reference>
<gene>
    <name evidence="4" type="ORF">SRB5_14640</name>
</gene>
<feature type="region of interest" description="Disordered" evidence="1">
    <location>
        <begin position="25"/>
        <end position="59"/>
    </location>
</feature>
<feature type="chain" id="PRO_5038532916" description="SGNH hydrolase-type esterase domain-containing protein" evidence="2">
    <location>
        <begin position="21"/>
        <end position="296"/>
    </location>
</feature>
<dbReference type="Gene3D" id="3.40.50.1110">
    <property type="entry name" value="SGNH hydrolase"/>
    <property type="match status" value="1"/>
</dbReference>
<dbReference type="EMBL" id="WEGJ01000003">
    <property type="protein sequence ID" value="MQY11348.1"/>
    <property type="molecule type" value="Genomic_DNA"/>
</dbReference>
<dbReference type="PANTHER" id="PTHR21325">
    <property type="entry name" value="PHOSPHOLIPASE B, PLB1"/>
    <property type="match status" value="1"/>
</dbReference>
<dbReference type="AlphaFoldDB" id="A0A7K0CD15"/>
<accession>A0A7K0CD15</accession>
<feature type="signal peptide" evidence="2">
    <location>
        <begin position="1"/>
        <end position="20"/>
    </location>
</feature>
<dbReference type="InterPro" id="IPR038885">
    <property type="entry name" value="PLB1"/>
</dbReference>
<evidence type="ECO:0000256" key="1">
    <source>
        <dbReference type="SAM" id="MobiDB-lite"/>
    </source>
</evidence>
<dbReference type="InterPro" id="IPR013830">
    <property type="entry name" value="SGNH_hydro"/>
</dbReference>
<evidence type="ECO:0000313" key="5">
    <source>
        <dbReference type="Proteomes" id="UP000466345"/>
    </source>
</evidence>
<dbReference type="SUPFAM" id="SSF52266">
    <property type="entry name" value="SGNH hydrolase"/>
    <property type="match status" value="1"/>
</dbReference>
<keyword evidence="2" id="KW-0732">Signal</keyword>
<proteinExistence type="predicted"/>
<dbReference type="PROSITE" id="PS51257">
    <property type="entry name" value="PROKAR_LIPOPROTEIN"/>
    <property type="match status" value="1"/>
</dbReference>
<dbReference type="CDD" id="cd01832">
    <property type="entry name" value="SGNH_hydrolase_like_1"/>
    <property type="match status" value="1"/>
</dbReference>
<evidence type="ECO:0000259" key="3">
    <source>
        <dbReference type="Pfam" id="PF13472"/>
    </source>
</evidence>
<comment type="caution">
    <text evidence="4">The sequence shown here is derived from an EMBL/GenBank/DDBJ whole genome shotgun (WGS) entry which is preliminary data.</text>
</comment>
<dbReference type="InterPro" id="IPR036514">
    <property type="entry name" value="SGNH_hydro_sf"/>
</dbReference>
<sequence length="296" mass="32259">MRRGLRAAAAALAAAALLTAAGCTGDGDSSDARARAGGSPAGEARPSPRPTGPVWDTSPRSIAALGDSITRGFDACGALSDCPEVSWSTGDSSDVNSLAARLKTSPSKTWNLARTGARMQDLSGQLDKAIARRPQLVTILMGANDACRPTTTRMTAVGSYRQLFADALTRLRRELPHTQVYVSSVPDLERLWEVGHNNEMTRQIWSLGICPSMLESPVDFDPRTVDRRARVTDRVRDYNEVLRTECAKHPLCRYDGGASYKFRFSSSHLSKWDYFHPNRSGQGKLAELAYARIRSS</sequence>
<dbReference type="RefSeq" id="WP_153450618.1">
    <property type="nucleotide sequence ID" value="NZ_WEGJ01000003.1"/>
</dbReference>
<dbReference type="GO" id="GO:0004620">
    <property type="term" value="F:phospholipase activity"/>
    <property type="evidence" value="ECO:0007669"/>
    <property type="project" value="InterPro"/>
</dbReference>
<evidence type="ECO:0000313" key="4">
    <source>
        <dbReference type="EMBL" id="MQY11348.1"/>
    </source>
</evidence>
<dbReference type="OrthoDB" id="5561551at2"/>
<dbReference type="Pfam" id="PF13472">
    <property type="entry name" value="Lipase_GDSL_2"/>
    <property type="match status" value="1"/>
</dbReference>
<keyword evidence="5" id="KW-1185">Reference proteome</keyword>
<name>A0A7K0CD15_9ACTN</name>
<dbReference type="Proteomes" id="UP000466345">
    <property type="component" value="Unassembled WGS sequence"/>
</dbReference>
<feature type="domain" description="SGNH hydrolase-type esterase" evidence="3">
    <location>
        <begin position="64"/>
        <end position="282"/>
    </location>
</feature>
<organism evidence="4 5">
    <name type="scientific">Streptomyces smaragdinus</name>
    <dbReference type="NCBI Taxonomy" id="2585196"/>
    <lineage>
        <taxon>Bacteria</taxon>
        <taxon>Bacillati</taxon>
        <taxon>Actinomycetota</taxon>
        <taxon>Actinomycetes</taxon>
        <taxon>Kitasatosporales</taxon>
        <taxon>Streptomycetaceae</taxon>
        <taxon>Streptomyces</taxon>
    </lineage>
</organism>
<evidence type="ECO:0000256" key="2">
    <source>
        <dbReference type="SAM" id="SignalP"/>
    </source>
</evidence>
<dbReference type="PANTHER" id="PTHR21325:SF31">
    <property type="entry name" value="GH22081P-RELATED"/>
    <property type="match status" value="1"/>
</dbReference>